<comment type="caution">
    <text evidence="1">The sequence shown here is derived from an EMBL/GenBank/DDBJ whole genome shotgun (WGS) entry which is preliminary data.</text>
</comment>
<proteinExistence type="predicted"/>
<name>A0A392TGG5_9FABA</name>
<evidence type="ECO:0000313" key="1">
    <source>
        <dbReference type="EMBL" id="MCI60211.1"/>
    </source>
</evidence>
<evidence type="ECO:0000313" key="2">
    <source>
        <dbReference type="Proteomes" id="UP000265520"/>
    </source>
</evidence>
<accession>A0A392TGG5</accession>
<sequence>MKSTTEHHQEQQIRWKPPPIDFLKCNIDAAVFATSKQDSMGACIRDEQRHFVAAKTMHKNDVMLPAEGEA</sequence>
<dbReference type="Proteomes" id="UP000265520">
    <property type="component" value="Unassembled WGS sequence"/>
</dbReference>
<keyword evidence="2" id="KW-1185">Reference proteome</keyword>
<organism evidence="1 2">
    <name type="scientific">Trifolium medium</name>
    <dbReference type="NCBI Taxonomy" id="97028"/>
    <lineage>
        <taxon>Eukaryota</taxon>
        <taxon>Viridiplantae</taxon>
        <taxon>Streptophyta</taxon>
        <taxon>Embryophyta</taxon>
        <taxon>Tracheophyta</taxon>
        <taxon>Spermatophyta</taxon>
        <taxon>Magnoliopsida</taxon>
        <taxon>eudicotyledons</taxon>
        <taxon>Gunneridae</taxon>
        <taxon>Pentapetalae</taxon>
        <taxon>rosids</taxon>
        <taxon>fabids</taxon>
        <taxon>Fabales</taxon>
        <taxon>Fabaceae</taxon>
        <taxon>Papilionoideae</taxon>
        <taxon>50 kb inversion clade</taxon>
        <taxon>NPAAA clade</taxon>
        <taxon>Hologalegina</taxon>
        <taxon>IRL clade</taxon>
        <taxon>Trifolieae</taxon>
        <taxon>Trifolium</taxon>
    </lineage>
</organism>
<dbReference type="AlphaFoldDB" id="A0A392TGG5"/>
<reference evidence="1 2" key="1">
    <citation type="journal article" date="2018" name="Front. Plant Sci.">
        <title>Red Clover (Trifolium pratense) and Zigzag Clover (T. medium) - A Picture of Genomic Similarities and Differences.</title>
        <authorList>
            <person name="Dluhosova J."/>
            <person name="Istvanek J."/>
            <person name="Nedelnik J."/>
            <person name="Repkova J."/>
        </authorList>
    </citation>
    <scope>NUCLEOTIDE SEQUENCE [LARGE SCALE GENOMIC DNA]</scope>
    <source>
        <strain evidence="2">cv. 10/8</strain>
        <tissue evidence="1">Leaf</tissue>
    </source>
</reference>
<protein>
    <submittedName>
        <fullName evidence="1">Putative ribonuclease H protein</fullName>
    </submittedName>
</protein>
<dbReference type="EMBL" id="LXQA010577373">
    <property type="protein sequence ID" value="MCI60211.1"/>
    <property type="molecule type" value="Genomic_DNA"/>
</dbReference>